<evidence type="ECO:0000256" key="1">
    <source>
        <dbReference type="SAM" id="MobiDB-lite"/>
    </source>
</evidence>
<proteinExistence type="predicted"/>
<dbReference type="RefSeq" id="WP_044035787.1">
    <property type="nucleotide sequence ID" value="NZ_HG917868.1"/>
</dbReference>
<evidence type="ECO:0000313" key="4">
    <source>
        <dbReference type="Proteomes" id="UP000019426"/>
    </source>
</evidence>
<keyword evidence="2" id="KW-0812">Transmembrane</keyword>
<dbReference type="EMBL" id="HG917868">
    <property type="protein sequence ID" value="CDM67312.1"/>
    <property type="molecule type" value="Genomic_DNA"/>
</dbReference>
<evidence type="ECO:0000313" key="3">
    <source>
        <dbReference type="EMBL" id="CDM67312.1"/>
    </source>
</evidence>
<feature type="transmembrane region" description="Helical" evidence="2">
    <location>
        <begin position="7"/>
        <end position="27"/>
    </location>
</feature>
<dbReference type="HOGENOM" id="CLU_1025651_0_0_9"/>
<sequence length="288" mass="30921">MRKKKVIVLLLGVIMIIGIATSFAYFINKTNNITDSEGETLQKIQITNGKVEVTAQATNDGTVAHDWSYDVVRKSNAALPTDATELKEYERKNANPDITGVAKTTYDGDTSGLERATIGAPFTDNNIQYTRPGDAIVLGTTNEAGQTGLLITNNSNITIKAQLNVANNEAATTEVTKLKNAGWKLYVNDAEVNMENLASGAQVDLTTLASSKSQLVSVRLELPLTTKNSYEKSVDGTATTVDYQGGTVTDLNISNLFEIRATQENNPGWNEDGTGDDGTGSIKNPIQP</sequence>
<accession>W6RZ44</accession>
<keyword evidence="2" id="KW-0472">Membrane</keyword>
<reference evidence="3 4" key="1">
    <citation type="submission" date="2013-11" db="EMBL/GenBank/DDBJ databases">
        <title>Complete genome sequence of Clostridum sp. M2/40.</title>
        <authorList>
            <person name="Wibberg D."/>
            <person name="Puehler A."/>
            <person name="Schlueter A."/>
        </authorList>
    </citation>
    <scope>NUCLEOTIDE SEQUENCE [LARGE SCALE GENOMIC DNA]</scope>
    <source>
        <strain evidence="4">M2/40</strain>
    </source>
</reference>
<protein>
    <submittedName>
        <fullName evidence="3">Uncharacterized protein</fullName>
    </submittedName>
</protein>
<dbReference type="KEGG" id="clt:CM240_0133"/>
<keyword evidence="4" id="KW-1185">Reference proteome</keyword>
<dbReference type="PATRIC" id="fig|1216932.3.peg.119"/>
<dbReference type="STRING" id="1216932.CM240_0133"/>
<dbReference type="AlphaFoldDB" id="W6RZ44"/>
<feature type="region of interest" description="Disordered" evidence="1">
    <location>
        <begin position="263"/>
        <end position="288"/>
    </location>
</feature>
<dbReference type="Proteomes" id="UP000019426">
    <property type="component" value="Chromosome M2/40_rep1"/>
</dbReference>
<evidence type="ECO:0000256" key="2">
    <source>
        <dbReference type="SAM" id="Phobius"/>
    </source>
</evidence>
<name>W6RZ44_9CLOT</name>
<gene>
    <name evidence="3" type="ORF">CM240_0133</name>
</gene>
<organism evidence="3 4">
    <name type="scientific">Clostridium bornimense</name>
    <dbReference type="NCBI Taxonomy" id="1216932"/>
    <lineage>
        <taxon>Bacteria</taxon>
        <taxon>Bacillati</taxon>
        <taxon>Bacillota</taxon>
        <taxon>Clostridia</taxon>
        <taxon>Eubacteriales</taxon>
        <taxon>Clostridiaceae</taxon>
        <taxon>Clostridium</taxon>
    </lineage>
</organism>
<keyword evidence="2" id="KW-1133">Transmembrane helix</keyword>
<dbReference type="OrthoDB" id="1944758at2"/>